<evidence type="ECO:0000313" key="1">
    <source>
        <dbReference type="EMBL" id="MBB2976106.1"/>
    </source>
</evidence>
<reference evidence="1 2" key="1">
    <citation type="submission" date="2020-08" db="EMBL/GenBank/DDBJ databases">
        <title>Sequencing the genomes of 1000 actinobacteria strains.</title>
        <authorList>
            <person name="Klenk H.-P."/>
        </authorList>
    </citation>
    <scope>NUCLEOTIDE SEQUENCE [LARGE SCALE GENOMIC DNA]</scope>
    <source>
        <strain evidence="1 2">DSM 27099</strain>
    </source>
</reference>
<dbReference type="Proteomes" id="UP000529310">
    <property type="component" value="Unassembled WGS sequence"/>
</dbReference>
<keyword evidence="2" id="KW-1185">Reference proteome</keyword>
<organism evidence="1 2">
    <name type="scientific">Microbacterium endophyticum</name>
    <dbReference type="NCBI Taxonomy" id="1526412"/>
    <lineage>
        <taxon>Bacteria</taxon>
        <taxon>Bacillati</taxon>
        <taxon>Actinomycetota</taxon>
        <taxon>Actinomycetes</taxon>
        <taxon>Micrococcales</taxon>
        <taxon>Microbacteriaceae</taxon>
        <taxon>Microbacterium</taxon>
    </lineage>
</organism>
<gene>
    <name evidence="1" type="ORF">FHX49_001676</name>
</gene>
<dbReference type="EMBL" id="JACHWQ010000004">
    <property type="protein sequence ID" value="MBB2976106.1"/>
    <property type="molecule type" value="Genomic_DNA"/>
</dbReference>
<name>A0A7W4YNV9_9MICO</name>
<accession>A0A7W4YNV9</accession>
<evidence type="ECO:0000313" key="2">
    <source>
        <dbReference type="Proteomes" id="UP000529310"/>
    </source>
</evidence>
<sequence>MLPLSSLSAFHAGQLLYLILYKRFVKFTLFEFNSYLVN</sequence>
<dbReference type="AlphaFoldDB" id="A0A7W4YNV9"/>
<protein>
    <submittedName>
        <fullName evidence="1">Uncharacterized protein</fullName>
    </submittedName>
</protein>
<comment type="caution">
    <text evidence="1">The sequence shown here is derived from an EMBL/GenBank/DDBJ whole genome shotgun (WGS) entry which is preliminary data.</text>
</comment>
<proteinExistence type="predicted"/>